<dbReference type="Proteomes" id="UP000828390">
    <property type="component" value="Unassembled WGS sequence"/>
</dbReference>
<evidence type="ECO:0000313" key="4">
    <source>
        <dbReference type="Proteomes" id="UP000828390"/>
    </source>
</evidence>
<evidence type="ECO:0000256" key="1">
    <source>
        <dbReference type="ARBA" id="ARBA00022741"/>
    </source>
</evidence>
<dbReference type="CDD" id="cd00154">
    <property type="entry name" value="Rab"/>
    <property type="match status" value="1"/>
</dbReference>
<keyword evidence="1" id="KW-0547">Nucleotide-binding</keyword>
<evidence type="ECO:0000256" key="2">
    <source>
        <dbReference type="ARBA" id="ARBA00023134"/>
    </source>
</evidence>
<dbReference type="InterPro" id="IPR001806">
    <property type="entry name" value="Small_GTPase"/>
</dbReference>
<dbReference type="SMART" id="SM00176">
    <property type="entry name" value="RAN"/>
    <property type="match status" value="1"/>
</dbReference>
<dbReference type="Pfam" id="PF00071">
    <property type="entry name" value="Ras"/>
    <property type="match status" value="1"/>
</dbReference>
<dbReference type="OrthoDB" id="1436450at2759"/>
<dbReference type="SMART" id="SM00173">
    <property type="entry name" value="RAS"/>
    <property type="match status" value="1"/>
</dbReference>
<dbReference type="InterPro" id="IPR027417">
    <property type="entry name" value="P-loop_NTPase"/>
</dbReference>
<dbReference type="EMBL" id="JAIWYP010000004">
    <property type="protein sequence ID" value="KAH3831993.1"/>
    <property type="molecule type" value="Genomic_DNA"/>
</dbReference>
<dbReference type="PROSITE" id="PS51419">
    <property type="entry name" value="RAB"/>
    <property type="match status" value="1"/>
</dbReference>
<keyword evidence="4" id="KW-1185">Reference proteome</keyword>
<sequence>MISNDVVLVFTQRPARMQFPGHLTYKIVLLGDQCVGKSSLLNRFIKGSYCPHYIQTHGAEFFLKDMEVESNPVRLVLYDSMGQSNMKTIVRSIYRDAMGVMLVFDFNRADTLQRVKEWLQLIEQNCEIKPEKILVGNKMDLDEDMKKLTNKEVTEVTKSLELDFIEVSAKTGYKVEEAFVTLVNKIFTNRERLRRDNMITSIRLTDKQVRKHDKQDCCD</sequence>
<dbReference type="AlphaFoldDB" id="A0A9D4K384"/>
<proteinExistence type="predicted"/>
<gene>
    <name evidence="3" type="ORF">DPMN_105267</name>
</gene>
<dbReference type="SMART" id="SM00175">
    <property type="entry name" value="RAB"/>
    <property type="match status" value="1"/>
</dbReference>
<dbReference type="PROSITE" id="PS51421">
    <property type="entry name" value="RAS"/>
    <property type="match status" value="1"/>
</dbReference>
<comment type="caution">
    <text evidence="3">The sequence shown here is derived from an EMBL/GenBank/DDBJ whole genome shotgun (WGS) entry which is preliminary data.</text>
</comment>
<dbReference type="GO" id="GO:0003924">
    <property type="term" value="F:GTPase activity"/>
    <property type="evidence" value="ECO:0007669"/>
    <property type="project" value="InterPro"/>
</dbReference>
<accession>A0A9D4K384</accession>
<organism evidence="3 4">
    <name type="scientific">Dreissena polymorpha</name>
    <name type="common">Zebra mussel</name>
    <name type="synonym">Mytilus polymorpha</name>
    <dbReference type="NCBI Taxonomy" id="45954"/>
    <lineage>
        <taxon>Eukaryota</taxon>
        <taxon>Metazoa</taxon>
        <taxon>Spiralia</taxon>
        <taxon>Lophotrochozoa</taxon>
        <taxon>Mollusca</taxon>
        <taxon>Bivalvia</taxon>
        <taxon>Autobranchia</taxon>
        <taxon>Heteroconchia</taxon>
        <taxon>Euheterodonta</taxon>
        <taxon>Imparidentia</taxon>
        <taxon>Neoheterodontei</taxon>
        <taxon>Myida</taxon>
        <taxon>Dreissenoidea</taxon>
        <taxon>Dreissenidae</taxon>
        <taxon>Dreissena</taxon>
    </lineage>
</organism>
<protein>
    <submittedName>
        <fullName evidence="3">Uncharacterized protein</fullName>
    </submittedName>
</protein>
<dbReference type="SMART" id="SM00174">
    <property type="entry name" value="RHO"/>
    <property type="match status" value="1"/>
</dbReference>
<dbReference type="GO" id="GO:0005525">
    <property type="term" value="F:GTP binding"/>
    <property type="evidence" value="ECO:0007669"/>
    <property type="project" value="UniProtKB-KW"/>
</dbReference>
<reference evidence="3" key="1">
    <citation type="journal article" date="2019" name="bioRxiv">
        <title>The Genome of the Zebra Mussel, Dreissena polymorpha: A Resource for Invasive Species Research.</title>
        <authorList>
            <person name="McCartney M.A."/>
            <person name="Auch B."/>
            <person name="Kono T."/>
            <person name="Mallez S."/>
            <person name="Zhang Y."/>
            <person name="Obille A."/>
            <person name="Becker A."/>
            <person name="Abrahante J.E."/>
            <person name="Garbe J."/>
            <person name="Badalamenti J.P."/>
            <person name="Herman A."/>
            <person name="Mangelson H."/>
            <person name="Liachko I."/>
            <person name="Sullivan S."/>
            <person name="Sone E.D."/>
            <person name="Koren S."/>
            <person name="Silverstein K.A.T."/>
            <person name="Beckman K.B."/>
            <person name="Gohl D.M."/>
        </authorList>
    </citation>
    <scope>NUCLEOTIDE SEQUENCE</scope>
    <source>
        <strain evidence="3">Duluth1</strain>
        <tissue evidence="3">Whole animal</tissue>
    </source>
</reference>
<dbReference type="SUPFAM" id="SSF52540">
    <property type="entry name" value="P-loop containing nucleoside triphosphate hydrolases"/>
    <property type="match status" value="1"/>
</dbReference>
<dbReference type="PRINTS" id="PR00449">
    <property type="entry name" value="RASTRNSFRMNG"/>
</dbReference>
<reference evidence="3" key="2">
    <citation type="submission" date="2020-11" db="EMBL/GenBank/DDBJ databases">
        <authorList>
            <person name="McCartney M.A."/>
            <person name="Auch B."/>
            <person name="Kono T."/>
            <person name="Mallez S."/>
            <person name="Becker A."/>
            <person name="Gohl D.M."/>
            <person name="Silverstein K.A.T."/>
            <person name="Koren S."/>
            <person name="Bechman K.B."/>
            <person name="Herman A."/>
            <person name="Abrahante J.E."/>
            <person name="Garbe J."/>
        </authorList>
    </citation>
    <scope>NUCLEOTIDE SEQUENCE</scope>
    <source>
        <strain evidence="3">Duluth1</strain>
        <tissue evidence="3">Whole animal</tissue>
    </source>
</reference>
<name>A0A9D4K384_DREPO</name>
<keyword evidence="2" id="KW-0342">GTP-binding</keyword>
<dbReference type="InterPro" id="IPR050227">
    <property type="entry name" value="Rab"/>
</dbReference>
<dbReference type="PANTHER" id="PTHR47977">
    <property type="entry name" value="RAS-RELATED PROTEIN RAB"/>
    <property type="match status" value="1"/>
</dbReference>
<dbReference type="NCBIfam" id="TIGR00231">
    <property type="entry name" value="small_GTP"/>
    <property type="match status" value="1"/>
</dbReference>
<dbReference type="InterPro" id="IPR005225">
    <property type="entry name" value="Small_GTP-bd"/>
</dbReference>
<evidence type="ECO:0000313" key="3">
    <source>
        <dbReference type="EMBL" id="KAH3831993.1"/>
    </source>
</evidence>
<dbReference type="FunFam" id="3.40.50.300:FF:001329">
    <property type="entry name" value="Small GTP-binding protein, putative"/>
    <property type="match status" value="1"/>
</dbReference>
<dbReference type="Gene3D" id="3.40.50.300">
    <property type="entry name" value="P-loop containing nucleotide triphosphate hydrolases"/>
    <property type="match status" value="1"/>
</dbReference>